<organism evidence="3 4">
    <name type="scientific">Salinicola corii</name>
    <dbReference type="NCBI Taxonomy" id="2606937"/>
    <lineage>
        <taxon>Bacteria</taxon>
        <taxon>Pseudomonadati</taxon>
        <taxon>Pseudomonadota</taxon>
        <taxon>Gammaproteobacteria</taxon>
        <taxon>Oceanospirillales</taxon>
        <taxon>Halomonadaceae</taxon>
        <taxon>Salinicola</taxon>
    </lineage>
</organism>
<dbReference type="PANTHER" id="PTHR23028:SF131">
    <property type="entry name" value="BLR2367 PROTEIN"/>
    <property type="match status" value="1"/>
</dbReference>
<dbReference type="GO" id="GO:0016747">
    <property type="term" value="F:acyltransferase activity, transferring groups other than amino-acyl groups"/>
    <property type="evidence" value="ECO:0007669"/>
    <property type="project" value="InterPro"/>
</dbReference>
<keyword evidence="4" id="KW-1185">Reference proteome</keyword>
<keyword evidence="3" id="KW-0012">Acyltransferase</keyword>
<feature type="transmembrane region" description="Helical" evidence="1">
    <location>
        <begin position="212"/>
        <end position="228"/>
    </location>
</feature>
<evidence type="ECO:0000313" key="3">
    <source>
        <dbReference type="EMBL" id="KAA0016045.1"/>
    </source>
</evidence>
<keyword evidence="3" id="KW-0808">Transferase</keyword>
<evidence type="ECO:0000256" key="1">
    <source>
        <dbReference type="SAM" id="Phobius"/>
    </source>
</evidence>
<name>A0A640WCV8_9GAMM</name>
<protein>
    <submittedName>
        <fullName evidence="3">Acyltransferase</fullName>
    </submittedName>
</protein>
<dbReference type="InterPro" id="IPR002656">
    <property type="entry name" value="Acyl_transf_3_dom"/>
</dbReference>
<feature type="transmembrane region" description="Helical" evidence="1">
    <location>
        <begin position="272"/>
        <end position="289"/>
    </location>
</feature>
<reference evidence="3 4" key="1">
    <citation type="submission" date="2019-08" db="EMBL/GenBank/DDBJ databases">
        <title>Bioinformatics analysis of the strain L3 and L5.</title>
        <authorList>
            <person name="Li X."/>
        </authorList>
    </citation>
    <scope>NUCLEOTIDE SEQUENCE [LARGE SCALE GENOMIC DNA]</scope>
    <source>
        <strain evidence="3 4">L3</strain>
    </source>
</reference>
<dbReference type="EMBL" id="VTPX01000014">
    <property type="protein sequence ID" value="KAA0016045.1"/>
    <property type="molecule type" value="Genomic_DNA"/>
</dbReference>
<evidence type="ECO:0000259" key="2">
    <source>
        <dbReference type="Pfam" id="PF01757"/>
    </source>
</evidence>
<dbReference type="RefSeq" id="WP_149437035.1">
    <property type="nucleotide sequence ID" value="NZ_VTPX01000014.1"/>
</dbReference>
<feature type="transmembrane region" description="Helical" evidence="1">
    <location>
        <begin position="295"/>
        <end position="319"/>
    </location>
</feature>
<feature type="transmembrane region" description="Helical" evidence="1">
    <location>
        <begin position="126"/>
        <end position="148"/>
    </location>
</feature>
<keyword evidence="1" id="KW-0812">Transmembrane</keyword>
<comment type="caution">
    <text evidence="3">The sequence shown here is derived from an EMBL/GenBank/DDBJ whole genome shotgun (WGS) entry which is preliminary data.</text>
</comment>
<feature type="transmembrane region" description="Helical" evidence="1">
    <location>
        <begin position="40"/>
        <end position="59"/>
    </location>
</feature>
<gene>
    <name evidence="3" type="ORF">F0A16_18600</name>
</gene>
<dbReference type="GO" id="GO:0000271">
    <property type="term" value="P:polysaccharide biosynthetic process"/>
    <property type="evidence" value="ECO:0007669"/>
    <property type="project" value="TreeGrafter"/>
</dbReference>
<accession>A0A640WCV8</accession>
<feature type="transmembrane region" description="Helical" evidence="1">
    <location>
        <begin position="188"/>
        <end position="205"/>
    </location>
</feature>
<evidence type="ECO:0000313" key="4">
    <source>
        <dbReference type="Proteomes" id="UP000466024"/>
    </source>
</evidence>
<dbReference type="GO" id="GO:0016020">
    <property type="term" value="C:membrane"/>
    <property type="evidence" value="ECO:0007669"/>
    <property type="project" value="TreeGrafter"/>
</dbReference>
<feature type="domain" description="Acyltransferase 3" evidence="2">
    <location>
        <begin position="4"/>
        <end position="314"/>
    </location>
</feature>
<sequence length="341" mass="38930">MLISVQALRALAAWIVVFHHFMQVFFSFEADNWVEYLFSTRGQVGVDIFFVISGFIIYVSSRGKRLTMPQFLLHRLVRIVPAYWLYTLITAAIIYFTSNVMPEYGLSLKGLIMSLFFLPTENPAGYGYYPILPVGWTLNFEMLFYVVFAASLMLKREWRLWSVVLAIVVINTLFAHQPFISNFYTDPIIFEFLLGMGIGAIYRRYGMPEGRWWPIALALVSSATILHFNDPSGALRFLAWGLPSALLVVAFIGMETRIGNNRVFKAMGDWSYSTYLLHVIVLWSGNYVLTEQFGLAPYLALAICLPVIALCSWLSYELVEKKLSRQLKRHLPTPRPLAATA</sequence>
<dbReference type="InterPro" id="IPR050879">
    <property type="entry name" value="Acyltransferase_3"/>
</dbReference>
<feature type="transmembrane region" description="Helical" evidence="1">
    <location>
        <begin position="7"/>
        <end position="28"/>
    </location>
</feature>
<dbReference type="Pfam" id="PF01757">
    <property type="entry name" value="Acyl_transf_3"/>
    <property type="match status" value="1"/>
</dbReference>
<feature type="transmembrane region" description="Helical" evidence="1">
    <location>
        <begin position="160"/>
        <end position="176"/>
    </location>
</feature>
<keyword evidence="1" id="KW-1133">Transmembrane helix</keyword>
<feature type="transmembrane region" description="Helical" evidence="1">
    <location>
        <begin position="80"/>
        <end position="98"/>
    </location>
</feature>
<proteinExistence type="predicted"/>
<dbReference type="AlphaFoldDB" id="A0A640WCV8"/>
<feature type="transmembrane region" description="Helical" evidence="1">
    <location>
        <begin position="234"/>
        <end position="252"/>
    </location>
</feature>
<keyword evidence="1" id="KW-0472">Membrane</keyword>
<dbReference type="Proteomes" id="UP000466024">
    <property type="component" value="Unassembled WGS sequence"/>
</dbReference>
<dbReference type="PANTHER" id="PTHR23028">
    <property type="entry name" value="ACETYLTRANSFERASE"/>
    <property type="match status" value="1"/>
</dbReference>